<dbReference type="AlphaFoldDB" id="A0A2G1QHD8"/>
<protein>
    <submittedName>
        <fullName evidence="1">Uncharacterized protein</fullName>
    </submittedName>
</protein>
<dbReference type="Proteomes" id="UP000221168">
    <property type="component" value="Unassembled WGS sequence"/>
</dbReference>
<evidence type="ECO:0000313" key="2">
    <source>
        <dbReference type="Proteomes" id="UP000221168"/>
    </source>
</evidence>
<reference evidence="1 2" key="1">
    <citation type="submission" date="2017-10" db="EMBL/GenBank/DDBJ databases">
        <title>Sedimentibacterium mangrovi gen. nov., sp. nov., a novel member of family Phyllobacteriacea isolated from mangrove sediment.</title>
        <authorList>
            <person name="Liao H."/>
            <person name="Tian Y."/>
        </authorList>
    </citation>
    <scope>NUCLEOTIDE SEQUENCE [LARGE SCALE GENOMIC DNA]</scope>
    <source>
        <strain evidence="1 2">X9-2-2</strain>
    </source>
</reference>
<keyword evidence="2" id="KW-1185">Reference proteome</keyword>
<gene>
    <name evidence="1" type="ORF">CSC94_22095</name>
</gene>
<sequence>MLQVTDDEDRPMFWKEIDAFIPEPLAAAVEAAYGVFARYTLSGVIVHCDCPVCMTAETAQALSVRPLKEISPGLLAEYTNSAHGYDHGRIEHEFKHFLPRYLDLIAQCDPPSALDLAPCLDRLGHAGYRVRWPAAEAEAVDRFFVEYLKACVFQLGLVRWPAGLRLAFDLDDVLIMIARAGGDFDAALAAFDDSGDPEAAVHMASLRRNVAWQDGDPVYRDPFLEEYPEAAGKLGAFLVRDSVSTRILGAAALLDDADYDDVLDLGL</sequence>
<evidence type="ECO:0000313" key="1">
    <source>
        <dbReference type="EMBL" id="PHP64879.1"/>
    </source>
</evidence>
<name>A0A2G1QHD8_9HYPH</name>
<organism evidence="1 2">
    <name type="scientific">Zhengella mangrovi</name>
    <dbReference type="NCBI Taxonomy" id="1982044"/>
    <lineage>
        <taxon>Bacteria</taxon>
        <taxon>Pseudomonadati</taxon>
        <taxon>Pseudomonadota</taxon>
        <taxon>Alphaproteobacteria</taxon>
        <taxon>Hyphomicrobiales</taxon>
        <taxon>Notoacmeibacteraceae</taxon>
        <taxon>Zhengella</taxon>
    </lineage>
</organism>
<accession>A0A2G1QHD8</accession>
<dbReference type="EMBL" id="PDVP01000021">
    <property type="protein sequence ID" value="PHP64879.1"/>
    <property type="molecule type" value="Genomic_DNA"/>
</dbReference>
<proteinExistence type="predicted"/>
<comment type="caution">
    <text evidence="1">The sequence shown here is derived from an EMBL/GenBank/DDBJ whole genome shotgun (WGS) entry which is preliminary data.</text>
</comment>